<accession>A0A830FV70</accession>
<evidence type="ECO:0008006" key="4">
    <source>
        <dbReference type="Google" id="ProtNLM"/>
    </source>
</evidence>
<dbReference type="InterPro" id="IPR005368">
    <property type="entry name" value="UPF0175"/>
</dbReference>
<feature type="region of interest" description="Disordered" evidence="1">
    <location>
        <begin position="86"/>
        <end position="106"/>
    </location>
</feature>
<dbReference type="Proteomes" id="UP000614609">
    <property type="component" value="Unassembled WGS sequence"/>
</dbReference>
<dbReference type="AlphaFoldDB" id="A0A830FV70"/>
<organism evidence="2 3">
    <name type="scientific">Halarchaeum rubridurum</name>
    <dbReference type="NCBI Taxonomy" id="489911"/>
    <lineage>
        <taxon>Archaea</taxon>
        <taxon>Methanobacteriati</taxon>
        <taxon>Methanobacteriota</taxon>
        <taxon>Stenosarchaea group</taxon>
        <taxon>Halobacteria</taxon>
        <taxon>Halobacteriales</taxon>
        <taxon>Halobacteriaceae</taxon>
    </lineage>
</organism>
<reference evidence="2" key="2">
    <citation type="submission" date="2020-09" db="EMBL/GenBank/DDBJ databases">
        <authorList>
            <person name="Sun Q."/>
            <person name="Ohkuma M."/>
        </authorList>
    </citation>
    <scope>NUCLEOTIDE SEQUENCE</scope>
    <source>
        <strain evidence="2">JCM 16108</strain>
    </source>
</reference>
<keyword evidence="3" id="KW-1185">Reference proteome</keyword>
<protein>
    <recommendedName>
        <fullName evidence="4">Ribbon-helix-helix protein, copG family</fullName>
    </recommendedName>
</protein>
<dbReference type="Pfam" id="PF03683">
    <property type="entry name" value="UPF0175"/>
    <property type="match status" value="1"/>
</dbReference>
<sequence>MYYTVYMPSISARIPDDDESELESVVELLGEDKSTVIRRALEEGLTTLRRRNAIERYQSGDVSVHEAARLAGVSLAEWSEIAREHNLTTQLSPEDVEADADAAREL</sequence>
<evidence type="ECO:0000313" key="2">
    <source>
        <dbReference type="EMBL" id="GGM65920.1"/>
    </source>
</evidence>
<dbReference type="EMBL" id="BMOO01000003">
    <property type="protein sequence ID" value="GGM65920.1"/>
    <property type="molecule type" value="Genomic_DNA"/>
</dbReference>
<gene>
    <name evidence="2" type="ORF">GCM10009017_15000</name>
</gene>
<evidence type="ECO:0000313" key="3">
    <source>
        <dbReference type="Proteomes" id="UP000614609"/>
    </source>
</evidence>
<reference evidence="2" key="1">
    <citation type="journal article" date="2014" name="Int. J. Syst. Evol. Microbiol.">
        <title>Complete genome sequence of Corynebacterium casei LMG S-19264T (=DSM 44701T), isolated from a smear-ripened cheese.</title>
        <authorList>
            <consortium name="US DOE Joint Genome Institute (JGI-PGF)"/>
            <person name="Walter F."/>
            <person name="Albersmeier A."/>
            <person name="Kalinowski J."/>
            <person name="Ruckert C."/>
        </authorList>
    </citation>
    <scope>NUCLEOTIDE SEQUENCE</scope>
    <source>
        <strain evidence="2">JCM 16108</strain>
    </source>
</reference>
<name>A0A830FV70_9EURY</name>
<evidence type="ECO:0000256" key="1">
    <source>
        <dbReference type="SAM" id="MobiDB-lite"/>
    </source>
</evidence>
<proteinExistence type="predicted"/>
<comment type="caution">
    <text evidence="2">The sequence shown here is derived from an EMBL/GenBank/DDBJ whole genome shotgun (WGS) entry which is preliminary data.</text>
</comment>